<accession>A0A4R7KTF6</accession>
<name>A0A4R7KTF6_9CLOT</name>
<gene>
    <name evidence="2" type="ORF">EDD71_102137</name>
</gene>
<evidence type="ECO:0000313" key="3">
    <source>
        <dbReference type="Proteomes" id="UP000295325"/>
    </source>
</evidence>
<dbReference type="EMBL" id="SOAZ01000002">
    <property type="protein sequence ID" value="TDT63377.1"/>
    <property type="molecule type" value="Genomic_DNA"/>
</dbReference>
<dbReference type="AlphaFoldDB" id="A0A4R7KTF6"/>
<evidence type="ECO:0000313" key="2">
    <source>
        <dbReference type="EMBL" id="TDT63377.1"/>
    </source>
</evidence>
<proteinExistence type="predicted"/>
<feature type="region of interest" description="Disordered" evidence="1">
    <location>
        <begin position="39"/>
        <end position="59"/>
    </location>
</feature>
<reference evidence="2 3" key="1">
    <citation type="submission" date="2019-03" db="EMBL/GenBank/DDBJ databases">
        <title>Genomic Encyclopedia of Type Strains, Phase IV (KMG-IV): sequencing the most valuable type-strain genomes for metagenomic binning, comparative biology and taxonomic classification.</title>
        <authorList>
            <person name="Goeker M."/>
        </authorList>
    </citation>
    <scope>NUCLEOTIDE SEQUENCE [LARGE SCALE GENOMIC DNA]</scope>
    <source>
        <strain evidence="2 3">DSM 24455</strain>
    </source>
</reference>
<keyword evidence="3" id="KW-1185">Reference proteome</keyword>
<protein>
    <submittedName>
        <fullName evidence="2">Uncharacterized protein</fullName>
    </submittedName>
</protein>
<dbReference type="RefSeq" id="WP_133627031.1">
    <property type="nucleotide sequence ID" value="NZ_SOAZ01000002.1"/>
</dbReference>
<sequence length="59" mass="7044">MVGGNESKVISLKEFKNRRRLKKIMDLWSKVSSIFRIKSKKIKKNKQQGRKNTNNKKHM</sequence>
<dbReference type="Proteomes" id="UP000295325">
    <property type="component" value="Unassembled WGS sequence"/>
</dbReference>
<organism evidence="2 3">
    <name type="scientific">Fonticella tunisiensis</name>
    <dbReference type="NCBI Taxonomy" id="1096341"/>
    <lineage>
        <taxon>Bacteria</taxon>
        <taxon>Bacillati</taxon>
        <taxon>Bacillota</taxon>
        <taxon>Clostridia</taxon>
        <taxon>Eubacteriales</taxon>
        <taxon>Clostridiaceae</taxon>
        <taxon>Fonticella</taxon>
    </lineage>
</organism>
<evidence type="ECO:0000256" key="1">
    <source>
        <dbReference type="SAM" id="MobiDB-lite"/>
    </source>
</evidence>
<comment type="caution">
    <text evidence="2">The sequence shown here is derived from an EMBL/GenBank/DDBJ whole genome shotgun (WGS) entry which is preliminary data.</text>
</comment>